<protein>
    <submittedName>
        <fullName evidence="2">Uncharacterized protein</fullName>
    </submittedName>
</protein>
<evidence type="ECO:0000313" key="2">
    <source>
        <dbReference type="EMBL" id="AUO19486.1"/>
    </source>
</evidence>
<sequence>MTVRPKLIVNFKDWFLGLMFFVSHFMRDSYFLNIVNMDIEI</sequence>
<keyword evidence="3" id="KW-1185">Reference proteome</keyword>
<organism evidence="2 3">
    <name type="scientific">Monoglobus pectinilyticus</name>
    <dbReference type="NCBI Taxonomy" id="1981510"/>
    <lineage>
        <taxon>Bacteria</taxon>
        <taxon>Bacillati</taxon>
        <taxon>Bacillota</taxon>
        <taxon>Clostridia</taxon>
        <taxon>Monoglobales</taxon>
        <taxon>Monoglobaceae</taxon>
        <taxon>Monoglobus</taxon>
    </lineage>
</organism>
<proteinExistence type="predicted"/>
<dbReference type="Proteomes" id="UP000235589">
    <property type="component" value="Chromosome"/>
</dbReference>
<gene>
    <name evidence="2" type="ORF">B9O19_01325</name>
</gene>
<feature type="transmembrane region" description="Helical" evidence="1">
    <location>
        <begin position="7"/>
        <end position="26"/>
    </location>
</feature>
<dbReference type="EMBL" id="CP020991">
    <property type="protein sequence ID" value="AUO19486.1"/>
    <property type="molecule type" value="Genomic_DNA"/>
</dbReference>
<accession>A0A2K9P2M8</accession>
<keyword evidence="1" id="KW-1133">Transmembrane helix</keyword>
<dbReference type="AlphaFoldDB" id="A0A2K9P2M8"/>
<evidence type="ECO:0000256" key="1">
    <source>
        <dbReference type="SAM" id="Phobius"/>
    </source>
</evidence>
<dbReference type="KEGG" id="mpec:B9O19_01325"/>
<keyword evidence="1" id="KW-0812">Transmembrane</keyword>
<reference evidence="2 3" key="1">
    <citation type="submission" date="2017-04" db="EMBL/GenBank/DDBJ databases">
        <title>Monoglobus pectinilyticus 14 draft genome.</title>
        <authorList>
            <person name="Kim C."/>
            <person name="Rosendale D.I."/>
            <person name="Kelly W.J."/>
            <person name="Tannock G.W."/>
            <person name="Patchett M.L."/>
            <person name="Jordens J.Z."/>
        </authorList>
    </citation>
    <scope>NUCLEOTIDE SEQUENCE [LARGE SCALE GENOMIC DNA]</scope>
    <source>
        <strain evidence="2 3">14</strain>
    </source>
</reference>
<keyword evidence="1" id="KW-0472">Membrane</keyword>
<evidence type="ECO:0000313" key="3">
    <source>
        <dbReference type="Proteomes" id="UP000235589"/>
    </source>
</evidence>
<name>A0A2K9P2M8_9FIRM</name>